<dbReference type="EMBL" id="CM004389">
    <property type="protein sequence ID" value="OAY53541.1"/>
    <property type="molecule type" value="Genomic_DNA"/>
</dbReference>
<proteinExistence type="predicted"/>
<accession>A0A2C9W3B4</accession>
<reference evidence="1" key="1">
    <citation type="submission" date="2016-02" db="EMBL/GenBank/DDBJ databases">
        <title>WGS assembly of Manihot esculenta.</title>
        <authorList>
            <person name="Bredeson J.V."/>
            <person name="Prochnik S.E."/>
            <person name="Lyons J.B."/>
            <person name="Schmutz J."/>
            <person name="Grimwood J."/>
            <person name="Vrebalov J."/>
            <person name="Bart R.S."/>
            <person name="Amuge T."/>
            <person name="Ferguson M.E."/>
            <person name="Green R."/>
            <person name="Putnam N."/>
            <person name="Stites J."/>
            <person name="Rounsley S."/>
            <person name="Rokhsar D.S."/>
        </authorList>
    </citation>
    <scope>NUCLEOTIDE SEQUENCE [LARGE SCALE GENOMIC DNA]</scope>
    <source>
        <tissue evidence="1">Leaf</tissue>
    </source>
</reference>
<organism evidence="1">
    <name type="scientific">Manihot esculenta</name>
    <name type="common">Cassava</name>
    <name type="synonym">Jatropha manihot</name>
    <dbReference type="NCBI Taxonomy" id="3983"/>
    <lineage>
        <taxon>Eukaryota</taxon>
        <taxon>Viridiplantae</taxon>
        <taxon>Streptophyta</taxon>
        <taxon>Embryophyta</taxon>
        <taxon>Tracheophyta</taxon>
        <taxon>Spermatophyta</taxon>
        <taxon>Magnoliopsida</taxon>
        <taxon>eudicotyledons</taxon>
        <taxon>Gunneridae</taxon>
        <taxon>Pentapetalae</taxon>
        <taxon>rosids</taxon>
        <taxon>fabids</taxon>
        <taxon>Malpighiales</taxon>
        <taxon>Euphorbiaceae</taxon>
        <taxon>Crotonoideae</taxon>
        <taxon>Manihoteae</taxon>
        <taxon>Manihot</taxon>
    </lineage>
</organism>
<protein>
    <submittedName>
        <fullName evidence="1">Uncharacterized protein</fullName>
    </submittedName>
</protein>
<name>A0A2C9W3B4_MANES</name>
<gene>
    <name evidence="1" type="ORF">MANES_03G004400</name>
</gene>
<dbReference type="AlphaFoldDB" id="A0A2C9W3B4"/>
<sequence>MWIFTRRHPFDEIVKVQGTCIHAITNLHCWMRYPRPPYVIFETKFLKQMDYLFHF</sequence>
<evidence type="ECO:0000313" key="1">
    <source>
        <dbReference type="EMBL" id="OAY53541.1"/>
    </source>
</evidence>